<keyword evidence="4" id="KW-1185">Reference proteome</keyword>
<dbReference type="PANTHER" id="PTHR24104:SF47">
    <property type="entry name" value="E3 UBIQUITIN-PROTEIN LIGASE NHLRC1"/>
    <property type="match status" value="1"/>
</dbReference>
<feature type="repeat" description="NHL" evidence="2">
    <location>
        <begin position="292"/>
        <end position="320"/>
    </location>
</feature>
<evidence type="ECO:0000313" key="4">
    <source>
        <dbReference type="Proteomes" id="UP001159405"/>
    </source>
</evidence>
<accession>A0ABN8NRX2</accession>
<comment type="caution">
    <text evidence="3">The sequence shown here is derived from an EMBL/GenBank/DDBJ whole genome shotgun (WGS) entry which is preliminary data.</text>
</comment>
<gene>
    <name evidence="3" type="ORF">PLOB_00026174</name>
</gene>
<proteinExistence type="predicted"/>
<dbReference type="PANTHER" id="PTHR24104">
    <property type="entry name" value="E3 UBIQUITIN-PROTEIN LIGASE NHLRC1-RELATED"/>
    <property type="match status" value="1"/>
</dbReference>
<dbReference type="InterPro" id="IPR011042">
    <property type="entry name" value="6-blade_b-propeller_TolB-like"/>
</dbReference>
<dbReference type="PROSITE" id="PS51125">
    <property type="entry name" value="NHL"/>
    <property type="match status" value="1"/>
</dbReference>
<name>A0ABN8NRX2_9CNID</name>
<feature type="non-terminal residue" evidence="3">
    <location>
        <position position="1"/>
    </location>
</feature>
<protein>
    <submittedName>
        <fullName evidence="3">Uncharacterized protein</fullName>
    </submittedName>
</protein>
<organism evidence="3 4">
    <name type="scientific">Porites lobata</name>
    <dbReference type="NCBI Taxonomy" id="104759"/>
    <lineage>
        <taxon>Eukaryota</taxon>
        <taxon>Metazoa</taxon>
        <taxon>Cnidaria</taxon>
        <taxon>Anthozoa</taxon>
        <taxon>Hexacorallia</taxon>
        <taxon>Scleractinia</taxon>
        <taxon>Fungiina</taxon>
        <taxon>Poritidae</taxon>
        <taxon>Porites</taxon>
    </lineage>
</organism>
<reference evidence="3 4" key="1">
    <citation type="submission" date="2022-05" db="EMBL/GenBank/DDBJ databases">
        <authorList>
            <consortium name="Genoscope - CEA"/>
            <person name="William W."/>
        </authorList>
    </citation>
    <scope>NUCLEOTIDE SEQUENCE [LARGE SCALE GENOMIC DNA]</scope>
</reference>
<dbReference type="InterPro" id="IPR001258">
    <property type="entry name" value="NHL_repeat"/>
</dbReference>
<dbReference type="Proteomes" id="UP001159405">
    <property type="component" value="Unassembled WGS sequence"/>
</dbReference>
<evidence type="ECO:0000256" key="1">
    <source>
        <dbReference type="ARBA" id="ARBA00022737"/>
    </source>
</evidence>
<dbReference type="SUPFAM" id="SSF101898">
    <property type="entry name" value="NHL repeat"/>
    <property type="match status" value="1"/>
</dbReference>
<dbReference type="InterPro" id="IPR050952">
    <property type="entry name" value="TRIM-NHL_E3_ligases"/>
</dbReference>
<keyword evidence="1" id="KW-0677">Repeat</keyword>
<evidence type="ECO:0000313" key="3">
    <source>
        <dbReference type="EMBL" id="CAH3117954.1"/>
    </source>
</evidence>
<dbReference type="Gene3D" id="2.120.10.30">
    <property type="entry name" value="TolB, C-terminal domain"/>
    <property type="match status" value="2"/>
</dbReference>
<evidence type="ECO:0000256" key="2">
    <source>
        <dbReference type="PROSITE-ProRule" id="PRU00504"/>
    </source>
</evidence>
<dbReference type="EMBL" id="CALNXK010000031">
    <property type="protein sequence ID" value="CAH3117954.1"/>
    <property type="molecule type" value="Genomic_DNA"/>
</dbReference>
<sequence length="623" mass="69433">KIARKEVLKKLKEDESIGDGNFRRLFFAETDELELKLDQISRKELSASRVSFKEGLTIVNEVLNKIGKIVEDETHSATVTVSGKSTFYAVNTVVDIVDSMTGNLKSLKVTDLDERAGKLVTEAKEAFGNASREAKEAFSNPSLKATLRVQAMSICIMTKILKHMDDHSIALPSCKSYLNDLYSLQQIQDSFCSLVTGKGSFDKEIVRDVCYLNRLLFDVIHRVSEKEVFWSWPPIIIRKDDKIIYRLDPLRDVRVTKALCSKSRKKDVLSNVAEVTVAWSFGAEEPDTKLISPQDVTTDHHGHFIVADNGDRCIKVFNNSGKFVKSFSPLPRHQVDQKICSVVTDREDNIFVLTKIDKYHHKVDLFDKDGKLLKRFPLEEGLVYCSPVINDSNELFVVIENQKNDSKHPTVYAYRSDGKSINHKGFGQDILVEPTDMTVASGESNQLSECSSPPVSATILARATLTFKLLETVLPAEREGSDGKSINHKGFGQDILMEPMDMTVASGGLLMVLNRDGHVVTFDKDGKHLPERDFYHKGDSPSNALAFHSKSEHVVISSLEPGFFVNISIYDKSGACVHNIYQGGEQMTKKEQRECVPPKIALTKDGNIAVLAGSVGECKVVVL</sequence>